<sequence>MSGSEWSSESGASDAERNASSALNIHLVELLTSSHLPRATYHRRALTTGDGAWAAFGKIIYLNPAKSESPHTQSRIDLRGLIQQALSQSRTRCPSVNADDMASRVAAALIRNADGAEMARAVTHALADPLNEKLRESVLTGRLRPEDLVALDEVSLLSEPARAALEKGRLERLNQQSVENLERLSLSVTNMFTCPECGARECYANFRSTDFVKW</sequence>
<organism evidence="2 3">
    <name type="scientific">Leishmania martiniquensis</name>
    <dbReference type="NCBI Taxonomy" id="1580590"/>
    <lineage>
        <taxon>Eukaryota</taxon>
        <taxon>Discoba</taxon>
        <taxon>Euglenozoa</taxon>
        <taxon>Kinetoplastea</taxon>
        <taxon>Metakinetoplastina</taxon>
        <taxon>Trypanosomatida</taxon>
        <taxon>Trypanosomatidae</taxon>
        <taxon>Leishmaniinae</taxon>
        <taxon>Leishmania</taxon>
    </lineage>
</organism>
<dbReference type="InterPro" id="IPR003618">
    <property type="entry name" value="TFIIS_cen_dom"/>
</dbReference>
<dbReference type="GO" id="GO:0006351">
    <property type="term" value="P:DNA-templated transcription"/>
    <property type="evidence" value="ECO:0007669"/>
    <property type="project" value="InterPro"/>
</dbReference>
<reference evidence="3" key="1">
    <citation type="journal article" date="2021" name="Microbiol. Resour. Announc.">
        <title>LGAAP: Leishmaniinae Genome Assembly and Annotation Pipeline.</title>
        <authorList>
            <person name="Almutairi H."/>
            <person name="Urbaniak M.D."/>
            <person name="Bates M.D."/>
            <person name="Jariyapan N."/>
            <person name="Kwakye-Nuako G."/>
            <person name="Thomaz-Soccol V."/>
            <person name="Al-Salem W.S."/>
            <person name="Dillon R.J."/>
            <person name="Bates P.A."/>
            <person name="Gatherer D."/>
        </authorList>
    </citation>
    <scope>NUCLEOTIDE SEQUENCE [LARGE SCALE GENOMIC DNA]</scope>
</reference>
<reference evidence="3" key="2">
    <citation type="journal article" date="2021" name="Sci. Data">
        <title>Chromosome-scale genome sequencing, assembly and annotation of six genomes from subfamily Leishmaniinae.</title>
        <authorList>
            <person name="Almutairi H."/>
            <person name="Urbaniak M.D."/>
            <person name="Bates M.D."/>
            <person name="Jariyapan N."/>
            <person name="Kwakye-Nuako G."/>
            <person name="Thomaz Soccol V."/>
            <person name="Al-Salem W.S."/>
            <person name="Dillon R.J."/>
            <person name="Bates P.A."/>
            <person name="Gatherer D."/>
        </authorList>
    </citation>
    <scope>NUCLEOTIDE SEQUENCE [LARGE SCALE GENOMIC DNA]</scope>
</reference>
<dbReference type="Gene3D" id="1.10.472.30">
    <property type="entry name" value="Transcription elongation factor S-II, central domain"/>
    <property type="match status" value="1"/>
</dbReference>
<dbReference type="SUPFAM" id="SSF46942">
    <property type="entry name" value="Elongation factor TFIIS domain 2"/>
    <property type="match status" value="1"/>
</dbReference>
<dbReference type="OrthoDB" id="44867at2759"/>
<dbReference type="InterPro" id="IPR036575">
    <property type="entry name" value="TFIIS_cen_dom_sf"/>
</dbReference>
<gene>
    <name evidence="2" type="ORF">LSCM1_04967</name>
</gene>
<dbReference type="GeneID" id="92514961"/>
<dbReference type="Proteomes" id="UP000673552">
    <property type="component" value="Unassembled WGS sequence"/>
</dbReference>
<comment type="caution">
    <text evidence="2">The sequence shown here is derived from an EMBL/GenBank/DDBJ whole genome shotgun (WGS) entry which is preliminary data.</text>
</comment>
<keyword evidence="3" id="KW-1185">Reference proteome</keyword>
<evidence type="ECO:0000313" key="3">
    <source>
        <dbReference type="Proteomes" id="UP000673552"/>
    </source>
</evidence>
<dbReference type="Pfam" id="PF07500">
    <property type="entry name" value="TFIIS_M"/>
    <property type="match status" value="1"/>
</dbReference>
<dbReference type="PROSITE" id="PS51321">
    <property type="entry name" value="TFIIS_CENTRAL"/>
    <property type="match status" value="1"/>
</dbReference>
<name>A0A836GPL2_9TRYP</name>
<dbReference type="AlphaFoldDB" id="A0A836GPL2"/>
<dbReference type="KEGG" id="lmat:92514961"/>
<protein>
    <recommendedName>
        <fullName evidence="1">TFIIS central domain-containing protein</fullName>
    </recommendedName>
</protein>
<accession>A0A836GPL2</accession>
<dbReference type="RefSeq" id="XP_067178312.1">
    <property type="nucleotide sequence ID" value="XM_067322449.1"/>
</dbReference>
<evidence type="ECO:0000259" key="1">
    <source>
        <dbReference type="PROSITE" id="PS51321"/>
    </source>
</evidence>
<proteinExistence type="predicted"/>
<feature type="domain" description="TFIIS central" evidence="1">
    <location>
        <begin position="74"/>
        <end position="184"/>
    </location>
</feature>
<evidence type="ECO:0000313" key="2">
    <source>
        <dbReference type="EMBL" id="KAG5477674.1"/>
    </source>
</evidence>
<dbReference type="EMBL" id="JAFEUZ010000024">
    <property type="protein sequence ID" value="KAG5477674.1"/>
    <property type="molecule type" value="Genomic_DNA"/>
</dbReference>